<proteinExistence type="predicted"/>
<gene>
    <name evidence="1" type="ORF">MENTE1834_LOCUS409</name>
</gene>
<comment type="caution">
    <text evidence="1">The sequence shown here is derived from an EMBL/GenBank/DDBJ whole genome shotgun (WGS) entry which is preliminary data.</text>
</comment>
<dbReference type="Proteomes" id="UP001497535">
    <property type="component" value="Unassembled WGS sequence"/>
</dbReference>
<protein>
    <submittedName>
        <fullName evidence="1">Uncharacterized protein</fullName>
    </submittedName>
</protein>
<dbReference type="EMBL" id="CAVMJV010000001">
    <property type="protein sequence ID" value="CAK5006177.1"/>
    <property type="molecule type" value="Genomic_DNA"/>
</dbReference>
<sequence>MSVKGILYNVKITFVFEQIILIKIIQIRCKWDGHCTGSGKPDRNTLCGICYSCTYKGCCHWLYTFVNVCCQIPGWRHKDYQKRFCKGV</sequence>
<reference evidence="1" key="1">
    <citation type="submission" date="2023-11" db="EMBL/GenBank/DDBJ databases">
        <authorList>
            <person name="Poullet M."/>
        </authorList>
    </citation>
    <scope>NUCLEOTIDE SEQUENCE</scope>
    <source>
        <strain evidence="1">E1834</strain>
    </source>
</reference>
<name>A0ACB0XKF7_MELEN</name>
<evidence type="ECO:0000313" key="2">
    <source>
        <dbReference type="Proteomes" id="UP001497535"/>
    </source>
</evidence>
<accession>A0ACB0XKF7</accession>
<organism evidence="1 2">
    <name type="scientific">Meloidogyne enterolobii</name>
    <name type="common">Root-knot nematode worm</name>
    <name type="synonym">Meloidogyne mayaguensis</name>
    <dbReference type="NCBI Taxonomy" id="390850"/>
    <lineage>
        <taxon>Eukaryota</taxon>
        <taxon>Metazoa</taxon>
        <taxon>Ecdysozoa</taxon>
        <taxon>Nematoda</taxon>
        <taxon>Chromadorea</taxon>
        <taxon>Rhabditida</taxon>
        <taxon>Tylenchina</taxon>
        <taxon>Tylenchomorpha</taxon>
        <taxon>Tylenchoidea</taxon>
        <taxon>Meloidogynidae</taxon>
        <taxon>Meloidogyninae</taxon>
        <taxon>Meloidogyne</taxon>
    </lineage>
</organism>
<keyword evidence="2" id="KW-1185">Reference proteome</keyword>
<evidence type="ECO:0000313" key="1">
    <source>
        <dbReference type="EMBL" id="CAK5006177.1"/>
    </source>
</evidence>